<organism evidence="2">
    <name type="scientific">Arundo donax</name>
    <name type="common">Giant reed</name>
    <name type="synonym">Donax arundinaceus</name>
    <dbReference type="NCBI Taxonomy" id="35708"/>
    <lineage>
        <taxon>Eukaryota</taxon>
        <taxon>Viridiplantae</taxon>
        <taxon>Streptophyta</taxon>
        <taxon>Embryophyta</taxon>
        <taxon>Tracheophyta</taxon>
        <taxon>Spermatophyta</taxon>
        <taxon>Magnoliopsida</taxon>
        <taxon>Liliopsida</taxon>
        <taxon>Poales</taxon>
        <taxon>Poaceae</taxon>
        <taxon>PACMAD clade</taxon>
        <taxon>Arundinoideae</taxon>
        <taxon>Arundineae</taxon>
        <taxon>Arundo</taxon>
    </lineage>
</organism>
<keyword evidence="1" id="KW-1133">Transmembrane helix</keyword>
<dbReference type="EMBL" id="GBRH01175025">
    <property type="protein sequence ID" value="JAE22871.1"/>
    <property type="molecule type" value="Transcribed_RNA"/>
</dbReference>
<protein>
    <submittedName>
        <fullName evidence="2">Uncharacterized protein</fullName>
    </submittedName>
</protein>
<feature type="transmembrane region" description="Helical" evidence="1">
    <location>
        <begin position="55"/>
        <end position="76"/>
    </location>
</feature>
<feature type="transmembrane region" description="Helical" evidence="1">
    <location>
        <begin position="28"/>
        <end position="49"/>
    </location>
</feature>
<reference evidence="2" key="2">
    <citation type="journal article" date="2015" name="Data Brief">
        <title>Shoot transcriptome of the giant reed, Arundo donax.</title>
        <authorList>
            <person name="Barrero R.A."/>
            <person name="Guerrero F.D."/>
            <person name="Moolhuijzen P."/>
            <person name="Goolsby J.A."/>
            <person name="Tidwell J."/>
            <person name="Bellgard S.E."/>
            <person name="Bellgard M.I."/>
        </authorList>
    </citation>
    <scope>NUCLEOTIDE SEQUENCE</scope>
    <source>
        <tissue evidence="2">Shoot tissue taken approximately 20 cm above the soil surface</tissue>
    </source>
</reference>
<dbReference type="EMBL" id="GBRH01179429">
    <property type="protein sequence ID" value="JAE18467.1"/>
    <property type="molecule type" value="Transcribed_RNA"/>
</dbReference>
<evidence type="ECO:0000256" key="1">
    <source>
        <dbReference type="SAM" id="Phobius"/>
    </source>
</evidence>
<name>A0A0A9G1S3_ARUDO</name>
<keyword evidence="1" id="KW-0472">Membrane</keyword>
<accession>A0A0A9G1S3</accession>
<sequence length="101" mass="11706">MTCYFSPHKITRVKTLVVMKANSKCKQLIISLLILIGNSEFQIPGLHFFRGDSKFYPFICKAKVLCLIIIILYRMFLGCFIVTRDRTLVPIIVQRPENLAR</sequence>
<proteinExistence type="predicted"/>
<dbReference type="AlphaFoldDB" id="A0A0A9G1S3"/>
<reference evidence="2" key="1">
    <citation type="submission" date="2014-09" db="EMBL/GenBank/DDBJ databases">
        <authorList>
            <person name="Magalhaes I.L.F."/>
            <person name="Oliveira U."/>
            <person name="Santos F.R."/>
            <person name="Vidigal T.H.D.A."/>
            <person name="Brescovit A.D."/>
            <person name="Santos A.J."/>
        </authorList>
    </citation>
    <scope>NUCLEOTIDE SEQUENCE</scope>
    <source>
        <tissue evidence="2">Shoot tissue taken approximately 20 cm above the soil surface</tissue>
    </source>
</reference>
<keyword evidence="1" id="KW-0812">Transmembrane</keyword>
<evidence type="ECO:0000313" key="2">
    <source>
        <dbReference type="EMBL" id="JAE18467.1"/>
    </source>
</evidence>